<protein>
    <submittedName>
        <fullName evidence="2">Uncharacterized protein</fullName>
    </submittedName>
</protein>
<comment type="caution">
    <text evidence="2">The sequence shown here is derived from an EMBL/GenBank/DDBJ whole genome shotgun (WGS) entry which is preliminary data.</text>
</comment>
<keyword evidence="3" id="KW-1185">Reference proteome</keyword>
<evidence type="ECO:0000313" key="3">
    <source>
        <dbReference type="Proteomes" id="UP000286415"/>
    </source>
</evidence>
<name>A0A8T1M1P2_CLOSI</name>
<proteinExistence type="predicted"/>
<organism evidence="2 3">
    <name type="scientific">Clonorchis sinensis</name>
    <name type="common">Chinese liver fluke</name>
    <dbReference type="NCBI Taxonomy" id="79923"/>
    <lineage>
        <taxon>Eukaryota</taxon>
        <taxon>Metazoa</taxon>
        <taxon>Spiralia</taxon>
        <taxon>Lophotrochozoa</taxon>
        <taxon>Platyhelminthes</taxon>
        <taxon>Trematoda</taxon>
        <taxon>Digenea</taxon>
        <taxon>Opisthorchiida</taxon>
        <taxon>Opisthorchiata</taxon>
        <taxon>Opisthorchiidae</taxon>
        <taxon>Clonorchis</taxon>
    </lineage>
</organism>
<evidence type="ECO:0000256" key="1">
    <source>
        <dbReference type="SAM" id="MobiDB-lite"/>
    </source>
</evidence>
<accession>A0A8T1M1P2</accession>
<evidence type="ECO:0000313" key="2">
    <source>
        <dbReference type="EMBL" id="KAG5442812.1"/>
    </source>
</evidence>
<sequence length="77" mass="8514">MSLSDVHMRDGRPEERAPNRLGGMMYWLEAQSSFYGGLPMDQTKAGSSTEGLSSKRRIQLQLLLEQTSTDGNSSGYT</sequence>
<reference evidence="2 3" key="2">
    <citation type="journal article" date="2021" name="Genomics">
        <title>High-quality reference genome for Clonorchis sinensis.</title>
        <authorList>
            <person name="Young N.D."/>
            <person name="Stroehlein A.J."/>
            <person name="Kinkar L."/>
            <person name="Wang T."/>
            <person name="Sohn W.M."/>
            <person name="Chang B.C.H."/>
            <person name="Kaur P."/>
            <person name="Weisz D."/>
            <person name="Dudchenko O."/>
            <person name="Aiden E.L."/>
            <person name="Korhonen P.K."/>
            <person name="Gasser R.B."/>
        </authorList>
    </citation>
    <scope>NUCLEOTIDE SEQUENCE [LARGE SCALE GENOMIC DNA]</scope>
    <source>
        <strain evidence="2">Cs-k2</strain>
    </source>
</reference>
<dbReference type="AlphaFoldDB" id="A0A8T1M1P2"/>
<dbReference type="EMBL" id="NIRI02000056">
    <property type="protein sequence ID" value="KAG5442812.1"/>
    <property type="molecule type" value="Genomic_DNA"/>
</dbReference>
<feature type="compositionally biased region" description="Basic and acidic residues" evidence="1">
    <location>
        <begin position="1"/>
        <end position="18"/>
    </location>
</feature>
<dbReference type="Proteomes" id="UP000286415">
    <property type="component" value="Unassembled WGS sequence"/>
</dbReference>
<reference evidence="2 3" key="1">
    <citation type="journal article" date="2018" name="Biotechnol. Adv.">
        <title>Improved genomic resources and new bioinformatic workflow for the carcinogenic parasite Clonorchis sinensis: Biotechnological implications.</title>
        <authorList>
            <person name="Wang D."/>
            <person name="Korhonen P.K."/>
            <person name="Gasser R.B."/>
            <person name="Young N.D."/>
        </authorList>
    </citation>
    <scope>NUCLEOTIDE SEQUENCE [LARGE SCALE GENOMIC DNA]</scope>
    <source>
        <strain evidence="2">Cs-k2</strain>
    </source>
</reference>
<feature type="region of interest" description="Disordered" evidence="1">
    <location>
        <begin position="1"/>
        <end position="20"/>
    </location>
</feature>
<feature type="non-terminal residue" evidence="2">
    <location>
        <position position="77"/>
    </location>
</feature>
<gene>
    <name evidence="2" type="ORF">CSKR_202653</name>
</gene>